<accession>A0A517QLA2</accession>
<evidence type="ECO:0000313" key="8">
    <source>
        <dbReference type="Proteomes" id="UP000315724"/>
    </source>
</evidence>
<evidence type="ECO:0000256" key="1">
    <source>
        <dbReference type="ARBA" id="ARBA00022679"/>
    </source>
</evidence>
<dbReference type="PANTHER" id="PTHR43289">
    <property type="entry name" value="MITOGEN-ACTIVATED PROTEIN KINASE KINASE KINASE 20-RELATED"/>
    <property type="match status" value="1"/>
</dbReference>
<dbReference type="EMBL" id="CP036267">
    <property type="protein sequence ID" value="QDT32422.1"/>
    <property type="molecule type" value="Genomic_DNA"/>
</dbReference>
<dbReference type="GO" id="GO:0004674">
    <property type="term" value="F:protein serine/threonine kinase activity"/>
    <property type="evidence" value="ECO:0007669"/>
    <property type="project" value="UniProtKB-EC"/>
</dbReference>
<evidence type="ECO:0000256" key="2">
    <source>
        <dbReference type="ARBA" id="ARBA00022741"/>
    </source>
</evidence>
<dbReference type="AlphaFoldDB" id="A0A517QLA2"/>
<dbReference type="InterPro" id="IPR011009">
    <property type="entry name" value="Kinase-like_dom_sf"/>
</dbReference>
<dbReference type="PROSITE" id="PS50011">
    <property type="entry name" value="PROTEIN_KINASE_DOM"/>
    <property type="match status" value="1"/>
</dbReference>
<dbReference type="PANTHER" id="PTHR43289:SF6">
    <property type="entry name" value="SERINE_THREONINE-PROTEIN KINASE NEKL-3"/>
    <property type="match status" value="1"/>
</dbReference>
<dbReference type="EC" id="2.7.11.1" evidence="7"/>
<keyword evidence="1 7" id="KW-0808">Transferase</keyword>
<dbReference type="SUPFAM" id="SSF56112">
    <property type="entry name" value="Protein kinase-like (PK-like)"/>
    <property type="match status" value="1"/>
</dbReference>
<dbReference type="PROSITE" id="PS51833">
    <property type="entry name" value="HDOD"/>
    <property type="match status" value="1"/>
</dbReference>
<dbReference type="GO" id="GO:0005524">
    <property type="term" value="F:ATP binding"/>
    <property type="evidence" value="ECO:0007669"/>
    <property type="project" value="UniProtKB-KW"/>
</dbReference>
<dbReference type="Gene3D" id="1.10.510.10">
    <property type="entry name" value="Transferase(Phosphotransferase) domain 1"/>
    <property type="match status" value="1"/>
</dbReference>
<dbReference type="Gene3D" id="1.10.3210.10">
    <property type="entry name" value="Hypothetical protein af1432"/>
    <property type="match status" value="1"/>
</dbReference>
<keyword evidence="2" id="KW-0547">Nucleotide-binding</keyword>
<keyword evidence="8" id="KW-1185">Reference proteome</keyword>
<keyword evidence="3 7" id="KW-0418">Kinase</keyword>
<organism evidence="7 8">
    <name type="scientific">Thalassoglobus polymorphus</name>
    <dbReference type="NCBI Taxonomy" id="2527994"/>
    <lineage>
        <taxon>Bacteria</taxon>
        <taxon>Pseudomonadati</taxon>
        <taxon>Planctomycetota</taxon>
        <taxon>Planctomycetia</taxon>
        <taxon>Planctomycetales</taxon>
        <taxon>Planctomycetaceae</taxon>
        <taxon>Thalassoglobus</taxon>
    </lineage>
</organism>
<feature type="domain" description="Protein kinase" evidence="5">
    <location>
        <begin position="344"/>
        <end position="613"/>
    </location>
</feature>
<reference evidence="7 8" key="1">
    <citation type="submission" date="2019-02" db="EMBL/GenBank/DDBJ databases">
        <title>Deep-cultivation of Planctomycetes and their phenomic and genomic characterization uncovers novel biology.</title>
        <authorList>
            <person name="Wiegand S."/>
            <person name="Jogler M."/>
            <person name="Boedeker C."/>
            <person name="Pinto D."/>
            <person name="Vollmers J."/>
            <person name="Rivas-Marin E."/>
            <person name="Kohn T."/>
            <person name="Peeters S.H."/>
            <person name="Heuer A."/>
            <person name="Rast P."/>
            <person name="Oberbeckmann S."/>
            <person name="Bunk B."/>
            <person name="Jeske O."/>
            <person name="Meyerdierks A."/>
            <person name="Storesund J.E."/>
            <person name="Kallscheuer N."/>
            <person name="Luecker S."/>
            <person name="Lage O.M."/>
            <person name="Pohl T."/>
            <person name="Merkel B.J."/>
            <person name="Hornburger P."/>
            <person name="Mueller R.-W."/>
            <person name="Bruemmer F."/>
            <person name="Labrenz M."/>
            <person name="Spormann A.M."/>
            <person name="Op den Camp H."/>
            <person name="Overmann J."/>
            <person name="Amann R."/>
            <person name="Jetten M.S.M."/>
            <person name="Mascher T."/>
            <person name="Medema M.H."/>
            <person name="Devos D.P."/>
            <person name="Kaster A.-K."/>
            <person name="Ovreas L."/>
            <person name="Rohde M."/>
            <person name="Galperin M.Y."/>
            <person name="Jogler C."/>
        </authorList>
    </citation>
    <scope>NUCLEOTIDE SEQUENCE [LARGE SCALE GENOMIC DNA]</scope>
    <source>
        <strain evidence="7 8">Mal48</strain>
    </source>
</reference>
<evidence type="ECO:0000256" key="4">
    <source>
        <dbReference type="ARBA" id="ARBA00022840"/>
    </source>
</evidence>
<gene>
    <name evidence="7" type="primary">pkn1_1</name>
    <name evidence="7" type="ORF">Mal48_16680</name>
</gene>
<protein>
    <submittedName>
        <fullName evidence="7">Serine/threonine-protein kinase Pkn1</fullName>
        <ecNumber evidence="7">2.7.11.1</ecNumber>
    </submittedName>
</protein>
<evidence type="ECO:0000256" key="3">
    <source>
        <dbReference type="ARBA" id="ARBA00022777"/>
    </source>
</evidence>
<dbReference type="InterPro" id="IPR000719">
    <property type="entry name" value="Prot_kinase_dom"/>
</dbReference>
<dbReference type="InterPro" id="IPR013976">
    <property type="entry name" value="HDOD"/>
</dbReference>
<feature type="domain" description="HDOD" evidence="6">
    <location>
        <begin position="52"/>
        <end position="242"/>
    </location>
</feature>
<proteinExistence type="predicted"/>
<sequence>MEGPRPSSVIRPVKLLRRLQNDRAESMLNWQELIAQRLQGQSLPQLPSRIQIPRPPQCIAEFLQLVDRPSTPLNELALLIEKDSEIATSVLRIVNGSQMMLRERVSSISRAIGILGLQRCKMLVMSAAIQASMSKCSGSHKQMRNLLLESQERALYARRVCGMTGGDPEVAYISALLQDLLLPHLMEAHSELYETYRPEKNRLVELENGQLNGDHSIFTAALLSQWNFADGVVASVVMHHSHDEILRNELLVRSEIGAVAVSGLLPGTFQQEPKGISLLMEYQKQIPEFDFLQAAADVDEELTTLIGTSPMRTTLGDRLSRLACAAIQENQEQVSWVERTLGSYTLEEKIGQGGVGVVYRARHSMLRRPAAVKMLKTATLSQQVLERFEVEAHITSELSSPHTVQVYDYGMTSDGTLYYVMEYLKGMSLSELVANYGPLPEDRVIHLLCQVCGSLAEAHSKGLVHRDIKAENIALTVCGGAHDFVKVLDFGLVAVKDEIPDLPDSCKIMGTPAYMAPEAIQAPDLVDERTDLYALGAVAYFCITGKLLFENLTLPQLLRAQVAETPKFGEMPCSDEFRAIIQSCLQKKSADRPQGVMELASQLGRCQAANSWSFEEAQQWWKEHVDSSRKNASHVLIPSLETQLAPTKDQDETVIFSD</sequence>
<dbReference type="OrthoDB" id="6111975at2"/>
<dbReference type="Proteomes" id="UP000315724">
    <property type="component" value="Chromosome"/>
</dbReference>
<evidence type="ECO:0000259" key="6">
    <source>
        <dbReference type="PROSITE" id="PS51833"/>
    </source>
</evidence>
<dbReference type="SMART" id="SM00220">
    <property type="entry name" value="S_TKc"/>
    <property type="match status" value="1"/>
</dbReference>
<evidence type="ECO:0000259" key="5">
    <source>
        <dbReference type="PROSITE" id="PS50011"/>
    </source>
</evidence>
<dbReference type="SUPFAM" id="SSF109604">
    <property type="entry name" value="HD-domain/PDEase-like"/>
    <property type="match status" value="1"/>
</dbReference>
<keyword evidence="4" id="KW-0067">ATP-binding</keyword>
<dbReference type="Pfam" id="PF08668">
    <property type="entry name" value="HDOD"/>
    <property type="match status" value="1"/>
</dbReference>
<evidence type="ECO:0000313" key="7">
    <source>
        <dbReference type="EMBL" id="QDT32422.1"/>
    </source>
</evidence>
<name>A0A517QLA2_9PLAN</name>
<dbReference type="KEGG" id="tpol:Mal48_16680"/>
<dbReference type="Pfam" id="PF00069">
    <property type="entry name" value="Pkinase"/>
    <property type="match status" value="1"/>
</dbReference>
<dbReference type="CDD" id="cd14014">
    <property type="entry name" value="STKc_PknB_like"/>
    <property type="match status" value="1"/>
</dbReference>